<keyword evidence="6" id="KW-1185">Reference proteome</keyword>
<evidence type="ECO:0000313" key="5">
    <source>
        <dbReference type="EMBL" id="MEJ1156008.1"/>
    </source>
</evidence>
<dbReference type="PANTHER" id="PTHR11717">
    <property type="entry name" value="LOW MOLECULAR WEIGHT PROTEIN TYROSINE PHOSPHATASE"/>
    <property type="match status" value="1"/>
</dbReference>
<keyword evidence="3" id="KW-0904">Protein phosphatase</keyword>
<feature type="domain" description="Phosphotyrosine protein phosphatase I" evidence="4">
    <location>
        <begin position="2"/>
        <end position="191"/>
    </location>
</feature>
<dbReference type="SMART" id="SM00226">
    <property type="entry name" value="LMWPc"/>
    <property type="match status" value="1"/>
</dbReference>
<comment type="caution">
    <text evidence="5">The sequence shown here is derived from an EMBL/GenBank/DDBJ whole genome shotgun (WGS) entry which is preliminary data.</text>
</comment>
<dbReference type="SUPFAM" id="SSF52788">
    <property type="entry name" value="Phosphotyrosine protein phosphatases I"/>
    <property type="match status" value="1"/>
</dbReference>
<name>A0ABU8LVW2_9MICO</name>
<dbReference type="Proteomes" id="UP001368654">
    <property type="component" value="Unassembled WGS sequence"/>
</dbReference>
<dbReference type="EMBL" id="JBBDGL010000003">
    <property type="protein sequence ID" value="MEJ1156008.1"/>
    <property type="molecule type" value="Genomic_DNA"/>
</dbReference>
<dbReference type="InterPro" id="IPR023485">
    <property type="entry name" value="Ptyr_pPase"/>
</dbReference>
<dbReference type="InterPro" id="IPR036196">
    <property type="entry name" value="Ptyr_pPase_sf"/>
</dbReference>
<dbReference type="InterPro" id="IPR050438">
    <property type="entry name" value="LMW_PTPase"/>
</dbReference>
<dbReference type="PRINTS" id="PR00719">
    <property type="entry name" value="LMWPTPASE"/>
</dbReference>
<dbReference type="PANTHER" id="PTHR11717:SF31">
    <property type="entry name" value="LOW MOLECULAR WEIGHT PROTEIN-TYROSINE-PHOSPHATASE ETP-RELATED"/>
    <property type="match status" value="1"/>
</dbReference>
<comment type="similarity">
    <text evidence="1">Belongs to the low molecular weight phosphotyrosine protein phosphatase family.</text>
</comment>
<accession>A0ABU8LVW2</accession>
<proteinExistence type="inferred from homology"/>
<evidence type="ECO:0000256" key="3">
    <source>
        <dbReference type="ARBA" id="ARBA00022912"/>
    </source>
</evidence>
<protein>
    <submittedName>
        <fullName evidence="5">Low molecular weight phosphatase family protein</fullName>
    </submittedName>
</protein>
<dbReference type="Pfam" id="PF01451">
    <property type="entry name" value="LMWPc"/>
    <property type="match status" value="1"/>
</dbReference>
<evidence type="ECO:0000256" key="1">
    <source>
        <dbReference type="ARBA" id="ARBA00011063"/>
    </source>
</evidence>
<reference evidence="5 6" key="1">
    <citation type="submission" date="2024-02" db="EMBL/GenBank/DDBJ databases">
        <authorList>
            <person name="Saticioglu I.B."/>
        </authorList>
    </citation>
    <scope>NUCLEOTIDE SEQUENCE [LARGE SCALE GENOMIC DNA]</scope>
    <source>
        <strain evidence="5 6">Mu-86</strain>
    </source>
</reference>
<dbReference type="InterPro" id="IPR017867">
    <property type="entry name" value="Tyr_phospatase_low_mol_wt"/>
</dbReference>
<dbReference type="Gene3D" id="3.40.50.2300">
    <property type="match status" value="1"/>
</dbReference>
<evidence type="ECO:0000313" key="6">
    <source>
        <dbReference type="Proteomes" id="UP001368654"/>
    </source>
</evidence>
<evidence type="ECO:0000256" key="2">
    <source>
        <dbReference type="ARBA" id="ARBA00022801"/>
    </source>
</evidence>
<gene>
    <name evidence="5" type="ORF">WDU96_10425</name>
</gene>
<evidence type="ECO:0000259" key="4">
    <source>
        <dbReference type="SMART" id="SM00226"/>
    </source>
</evidence>
<dbReference type="RefSeq" id="WP_337338455.1">
    <property type="nucleotide sequence ID" value="NZ_JBBDGL010000003.1"/>
</dbReference>
<organism evidence="5 6">
    <name type="scientific">Microbacterium marmarense</name>
    <dbReference type="NCBI Taxonomy" id="3122051"/>
    <lineage>
        <taxon>Bacteria</taxon>
        <taxon>Bacillati</taxon>
        <taxon>Actinomycetota</taxon>
        <taxon>Actinomycetes</taxon>
        <taxon>Micrococcales</taxon>
        <taxon>Microbacteriaceae</taxon>
        <taxon>Microbacterium</taxon>
    </lineage>
</organism>
<sequence length="204" mass="22057">MFEILTVCTGNICRSPLAEQLLRTRLADFSPQVTSAGTRGLAAAEMTTEAQRLATDRGVPEPDAAAHRSRFLTEQHLISPDLILAMTREHRRDIAELAPSRLRSTFTVREFARLYASTTPEQIRAAADAAGPAAADRVRAMAATVAGQRGLAFPPDDPADDDVIDPYRRSFKTYELSADQLVPAIDSVVDAITVALAPNSVVAR</sequence>
<keyword evidence="2" id="KW-0378">Hydrolase</keyword>